<evidence type="ECO:0000313" key="8">
    <source>
        <dbReference type="EMBL" id="KAK8880932.1"/>
    </source>
</evidence>
<evidence type="ECO:0000256" key="1">
    <source>
        <dbReference type="ARBA" id="ARBA00022679"/>
    </source>
</evidence>
<dbReference type="PROSITE" id="PS00108">
    <property type="entry name" value="PROTEIN_KINASE_ST"/>
    <property type="match status" value="1"/>
</dbReference>
<dbReference type="InterPro" id="IPR000719">
    <property type="entry name" value="Prot_kinase_dom"/>
</dbReference>
<keyword evidence="3" id="KW-0418">Kinase</keyword>
<proteinExistence type="inferred from homology"/>
<keyword evidence="6" id="KW-0723">Serine/threonine-protein kinase</keyword>
<feature type="domain" description="Protein kinase" evidence="7">
    <location>
        <begin position="35"/>
        <end position="290"/>
    </location>
</feature>
<protein>
    <recommendedName>
        <fullName evidence="7">Protein kinase domain-containing protein</fullName>
    </recommendedName>
</protein>
<organism evidence="8 9">
    <name type="scientific">Tritrichomonas musculus</name>
    <dbReference type="NCBI Taxonomy" id="1915356"/>
    <lineage>
        <taxon>Eukaryota</taxon>
        <taxon>Metamonada</taxon>
        <taxon>Parabasalia</taxon>
        <taxon>Tritrichomonadida</taxon>
        <taxon>Tritrichomonadidae</taxon>
        <taxon>Tritrichomonas</taxon>
    </lineage>
</organism>
<dbReference type="InterPro" id="IPR011009">
    <property type="entry name" value="Kinase-like_dom_sf"/>
</dbReference>
<evidence type="ECO:0000313" key="9">
    <source>
        <dbReference type="Proteomes" id="UP001470230"/>
    </source>
</evidence>
<comment type="similarity">
    <text evidence="6">Belongs to the protein kinase superfamily.</text>
</comment>
<evidence type="ECO:0000256" key="2">
    <source>
        <dbReference type="ARBA" id="ARBA00022741"/>
    </source>
</evidence>
<keyword evidence="2 5" id="KW-0547">Nucleotide-binding</keyword>
<dbReference type="InterPro" id="IPR008271">
    <property type="entry name" value="Ser/Thr_kinase_AS"/>
</dbReference>
<dbReference type="EMBL" id="JAPFFF010000010">
    <property type="protein sequence ID" value="KAK8880932.1"/>
    <property type="molecule type" value="Genomic_DNA"/>
</dbReference>
<keyword evidence="9" id="KW-1185">Reference proteome</keyword>
<dbReference type="PROSITE" id="PS00107">
    <property type="entry name" value="PROTEIN_KINASE_ATP"/>
    <property type="match status" value="1"/>
</dbReference>
<dbReference type="Gene3D" id="1.10.510.10">
    <property type="entry name" value="Transferase(Phosphotransferase) domain 1"/>
    <property type="match status" value="1"/>
</dbReference>
<dbReference type="Proteomes" id="UP001470230">
    <property type="component" value="Unassembled WGS sequence"/>
</dbReference>
<accession>A0ABR2JQE0</accession>
<comment type="caution">
    <text evidence="8">The sequence shown here is derived from an EMBL/GenBank/DDBJ whole genome shotgun (WGS) entry which is preliminary data.</text>
</comment>
<dbReference type="PANTHER" id="PTHR24348">
    <property type="entry name" value="SERINE/THREONINE-PROTEIN KINASE UNC-51-RELATED"/>
    <property type="match status" value="1"/>
</dbReference>
<evidence type="ECO:0000256" key="5">
    <source>
        <dbReference type="PROSITE-ProRule" id="PRU10141"/>
    </source>
</evidence>
<evidence type="ECO:0000259" key="7">
    <source>
        <dbReference type="PROSITE" id="PS50011"/>
    </source>
</evidence>
<dbReference type="PROSITE" id="PS50011">
    <property type="entry name" value="PROTEIN_KINASE_DOM"/>
    <property type="match status" value="1"/>
</dbReference>
<dbReference type="InterPro" id="IPR045269">
    <property type="entry name" value="Atg1-like"/>
</dbReference>
<keyword evidence="1" id="KW-0808">Transferase</keyword>
<keyword evidence="4 5" id="KW-0067">ATP-binding</keyword>
<evidence type="ECO:0000256" key="3">
    <source>
        <dbReference type="ARBA" id="ARBA00022777"/>
    </source>
</evidence>
<feature type="binding site" evidence="5">
    <location>
        <position position="64"/>
    </location>
    <ligand>
        <name>ATP</name>
        <dbReference type="ChEBI" id="CHEBI:30616"/>
    </ligand>
</feature>
<name>A0ABR2JQE0_9EUKA</name>
<dbReference type="InterPro" id="IPR017441">
    <property type="entry name" value="Protein_kinase_ATP_BS"/>
</dbReference>
<dbReference type="SUPFAM" id="SSF56112">
    <property type="entry name" value="Protein kinase-like (PK-like)"/>
    <property type="match status" value="1"/>
</dbReference>
<reference evidence="8 9" key="1">
    <citation type="submission" date="2024-04" db="EMBL/GenBank/DDBJ databases">
        <title>Tritrichomonas musculus Genome.</title>
        <authorList>
            <person name="Alves-Ferreira E."/>
            <person name="Grigg M."/>
            <person name="Lorenzi H."/>
            <person name="Galac M."/>
        </authorList>
    </citation>
    <scope>NUCLEOTIDE SEQUENCE [LARGE SCALE GENOMIC DNA]</scope>
    <source>
        <strain evidence="8 9">EAF2021</strain>
    </source>
</reference>
<gene>
    <name evidence="8" type="ORF">M9Y10_003636</name>
</gene>
<evidence type="ECO:0000256" key="6">
    <source>
        <dbReference type="RuleBase" id="RU000304"/>
    </source>
</evidence>
<evidence type="ECO:0000256" key="4">
    <source>
        <dbReference type="ARBA" id="ARBA00022840"/>
    </source>
</evidence>
<dbReference type="SMART" id="SM00220">
    <property type="entry name" value="S_TKc"/>
    <property type="match status" value="1"/>
</dbReference>
<sequence>MFPIRQNNSLLNLQSFRRVVIEETKKRVIKKVNQYYLLKKLGYGSTSKVYLSQNSITKSFYAAKLVHLSEQQHSENGTLGLDREIRIMRLLDHPSIIKLHEVLYAKQVDTAYLFIEYANLGTLENQISENVFLSDENLATIFKQIIDGLVYLHSQGIVHHDVKPANIMLFSKGQAKLADFGIGHSFQSLEHVIGTPAYQAPELFAEEPEEDPCKEDVWSLGISLYEAAFGYIPFTGNNLYEIIHNIETTPLIFPENHNRSPSLVDAIQKMLSITQKNRISMQELLNHPFFQSAKETFQIPAQTKNSPQIDLSSTINYISAIVCDENYSFKKENRSFSWPRSLASNKSREDLSSILYSKES</sequence>
<dbReference type="Pfam" id="PF00069">
    <property type="entry name" value="Pkinase"/>
    <property type="match status" value="1"/>
</dbReference>
<dbReference type="PANTHER" id="PTHR24348:SF22">
    <property type="entry name" value="NON-SPECIFIC SERINE_THREONINE PROTEIN KINASE"/>
    <property type="match status" value="1"/>
</dbReference>